<dbReference type="Proteomes" id="UP001377168">
    <property type="component" value="Unassembled WGS sequence"/>
</dbReference>
<evidence type="ECO:0000313" key="2">
    <source>
        <dbReference type="Proteomes" id="UP001377168"/>
    </source>
</evidence>
<dbReference type="EMBL" id="JBBKAJ010000022">
    <property type="protein sequence ID" value="MEJ8639587.1"/>
    <property type="molecule type" value="Genomic_DNA"/>
</dbReference>
<accession>A0ACC6Q7L4</accession>
<protein>
    <submittedName>
        <fullName evidence="1">Universal stress protein</fullName>
    </submittedName>
</protein>
<organism evidence="1 2">
    <name type="scientific">Streptomyces achmelvichensis</name>
    <dbReference type="NCBI Taxonomy" id="3134111"/>
    <lineage>
        <taxon>Bacteria</taxon>
        <taxon>Bacillati</taxon>
        <taxon>Actinomycetota</taxon>
        <taxon>Actinomycetes</taxon>
        <taxon>Kitasatosporales</taxon>
        <taxon>Streptomycetaceae</taxon>
        <taxon>Streptomyces</taxon>
    </lineage>
</organism>
<gene>
    <name evidence="1" type="ORF">WKI67_40230</name>
</gene>
<comment type="caution">
    <text evidence="1">The sequence shown here is derived from an EMBL/GenBank/DDBJ whole genome shotgun (WGS) entry which is preliminary data.</text>
</comment>
<reference evidence="1" key="1">
    <citation type="submission" date="2024-03" db="EMBL/GenBank/DDBJ databases">
        <title>Novel Streptomyces species of biotechnological and ecological value are a feature of Machair soil.</title>
        <authorList>
            <person name="Prole J.R."/>
            <person name="Goodfellow M."/>
            <person name="Allenby N."/>
            <person name="Ward A.C."/>
        </authorList>
    </citation>
    <scope>NUCLEOTIDE SEQUENCE</scope>
    <source>
        <strain evidence="1">MS2.AVA.5</strain>
    </source>
</reference>
<keyword evidence="2" id="KW-1185">Reference proteome</keyword>
<proteinExistence type="predicted"/>
<name>A0ACC6Q7L4_9ACTN</name>
<evidence type="ECO:0000313" key="1">
    <source>
        <dbReference type="EMBL" id="MEJ8639587.1"/>
    </source>
</evidence>
<sequence length="290" mass="31154">MLRPVTAGVDGSPESLSAATWAAKEALLRNAPLHIVHAWEWAPHPTVAVPIETGQRDWAHQILREAVDHVRALHPDLSIVDQQVSLPPVRALHDASEQSALLVLGTRGISGFAGYLVGSVALHVIARAECPVALVRAGHQDTKGEGSAASASPREVVVGIDFDRPCDEVVAFAFEEARLRGADLHLIHAYSAPSLHAVGTGQRSGRELQAEREKTLVAAARQLHDRYPDLTVTATASQGRPAPRLLRAAKEAELLVLGRRRRDSRFGHTGPVTHAAMHHAPCPVAVVPYD</sequence>